<sequence>MKIKALLFFVLIFTILSCNQKDENLEFVNTYKITYFGNGNTEGSVPIDNNNYEINDVAKVALNYNNLKREGYSFLGWNTLFDGTGEQYMEEESINIGNSNIELYAQWADNVISHELNTENQLRITGLPEIDENDWYYATVDFLSGRLILNTENSLSNFQFQYKSGGDNFGFLRISQGFYFNTAVAVDNVASMIKILESGSLIDENIFESLSTAEISGYFQNWSDLENVFIPVRLTIDNNTHFGFLKVSFNDIEGLLTIHTIAYNKISNESIVTF</sequence>
<feature type="chain" id="PRO_5042061463" evidence="2">
    <location>
        <begin position="21"/>
        <end position="274"/>
    </location>
</feature>
<dbReference type="RefSeq" id="WP_237239604.1">
    <property type="nucleotide sequence ID" value="NZ_JAKKDU010000007.1"/>
</dbReference>
<evidence type="ECO:0000256" key="2">
    <source>
        <dbReference type="SAM" id="SignalP"/>
    </source>
</evidence>
<comment type="subcellular location">
    <subcellularLocation>
        <location evidence="1">Cell envelope</location>
    </subcellularLocation>
</comment>
<reference evidence="3" key="1">
    <citation type="submission" date="2022-01" db="EMBL/GenBank/DDBJ databases">
        <title>Draft genome sequence of Sabulilitoribacter arenilitoris KCTC 52401.</title>
        <authorList>
            <person name="Oh J.-S."/>
        </authorList>
    </citation>
    <scope>NUCLEOTIDE SEQUENCE</scope>
    <source>
        <strain evidence="3">HMF6543</strain>
    </source>
</reference>
<dbReference type="GO" id="GO:0030313">
    <property type="term" value="C:cell envelope"/>
    <property type="evidence" value="ECO:0007669"/>
    <property type="project" value="UniProtKB-SubCell"/>
</dbReference>
<dbReference type="InterPro" id="IPR013378">
    <property type="entry name" value="InlB-like_B-rpt"/>
</dbReference>
<dbReference type="Gene3D" id="2.60.40.4270">
    <property type="entry name" value="Listeria-Bacteroides repeat domain"/>
    <property type="match status" value="1"/>
</dbReference>
<gene>
    <name evidence="3" type="ORF">L3X37_07780</name>
</gene>
<keyword evidence="2" id="KW-0732">Signal</keyword>
<dbReference type="InterPro" id="IPR042229">
    <property type="entry name" value="Listeria/Bacterioides_rpt_sf"/>
</dbReference>
<keyword evidence="4" id="KW-1185">Reference proteome</keyword>
<evidence type="ECO:0000256" key="1">
    <source>
        <dbReference type="ARBA" id="ARBA00004196"/>
    </source>
</evidence>
<proteinExistence type="predicted"/>
<dbReference type="PROSITE" id="PS51257">
    <property type="entry name" value="PROKAR_LIPOPROTEIN"/>
    <property type="match status" value="1"/>
</dbReference>
<dbReference type="Pfam" id="PF09479">
    <property type="entry name" value="Flg_new"/>
    <property type="match status" value="1"/>
</dbReference>
<evidence type="ECO:0000313" key="4">
    <source>
        <dbReference type="Proteomes" id="UP001199795"/>
    </source>
</evidence>
<comment type="caution">
    <text evidence="3">The sequence shown here is derived from an EMBL/GenBank/DDBJ whole genome shotgun (WGS) entry which is preliminary data.</text>
</comment>
<dbReference type="EMBL" id="JAKKDU010000007">
    <property type="protein sequence ID" value="MCF7568261.1"/>
    <property type="molecule type" value="Genomic_DNA"/>
</dbReference>
<accession>A0AAE3EMR4</accession>
<name>A0AAE3EMR4_9FLAO</name>
<evidence type="ECO:0000313" key="3">
    <source>
        <dbReference type="EMBL" id="MCF7568261.1"/>
    </source>
</evidence>
<protein>
    <submittedName>
        <fullName evidence="3">InlB B-repeat-containing protein</fullName>
    </submittedName>
</protein>
<feature type="signal peptide" evidence="2">
    <location>
        <begin position="1"/>
        <end position="20"/>
    </location>
</feature>
<organism evidence="3 4">
    <name type="scientific">Wocania arenilitoris</name>
    <dbReference type="NCBI Taxonomy" id="2044858"/>
    <lineage>
        <taxon>Bacteria</taxon>
        <taxon>Pseudomonadati</taxon>
        <taxon>Bacteroidota</taxon>
        <taxon>Flavobacteriia</taxon>
        <taxon>Flavobacteriales</taxon>
        <taxon>Flavobacteriaceae</taxon>
        <taxon>Wocania</taxon>
    </lineage>
</organism>
<dbReference type="AlphaFoldDB" id="A0AAE3EMR4"/>
<dbReference type="Proteomes" id="UP001199795">
    <property type="component" value="Unassembled WGS sequence"/>
</dbReference>